<reference evidence="2" key="1">
    <citation type="submission" date="2023-06" db="EMBL/GenBank/DDBJ databases">
        <title>Genome-scale phylogeny and comparative genomics of the fungal order Sordariales.</title>
        <authorList>
            <consortium name="Lawrence Berkeley National Laboratory"/>
            <person name="Hensen N."/>
            <person name="Bonometti L."/>
            <person name="Westerberg I."/>
            <person name="Brannstrom I.O."/>
            <person name="Guillou S."/>
            <person name="Cros-Aarteil S."/>
            <person name="Calhoun S."/>
            <person name="Haridas S."/>
            <person name="Kuo A."/>
            <person name="Mondo S."/>
            <person name="Pangilinan J."/>
            <person name="Riley R."/>
            <person name="Labutti K."/>
            <person name="Andreopoulos B."/>
            <person name="Lipzen A."/>
            <person name="Chen C."/>
            <person name="Yanf M."/>
            <person name="Daum C."/>
            <person name="Ng V."/>
            <person name="Clum A."/>
            <person name="Steindorff A."/>
            <person name="Ohm R."/>
            <person name="Martin F."/>
            <person name="Silar P."/>
            <person name="Natvig D."/>
            <person name="Lalanne C."/>
            <person name="Gautier V."/>
            <person name="Ament-Velasquez S.L."/>
            <person name="Kruys A."/>
            <person name="Hutchinson M.I."/>
            <person name="Powell A.J."/>
            <person name="Barry K."/>
            <person name="Miller A.N."/>
            <person name="Grigoriev I.V."/>
            <person name="Debuchy R."/>
            <person name="Gladieux P."/>
            <person name="Thoren M.H."/>
            <person name="Johannesson H."/>
        </authorList>
    </citation>
    <scope>NUCLEOTIDE SEQUENCE</scope>
    <source>
        <strain evidence="2">SMH4607-1</strain>
    </source>
</reference>
<name>A0AA40DN29_9PEZI</name>
<comment type="caution">
    <text evidence="2">The sequence shown here is derived from an EMBL/GenBank/DDBJ whole genome shotgun (WGS) entry which is preliminary data.</text>
</comment>
<evidence type="ECO:0000313" key="3">
    <source>
        <dbReference type="Proteomes" id="UP001172102"/>
    </source>
</evidence>
<dbReference type="AlphaFoldDB" id="A0AA40DN29"/>
<dbReference type="EMBL" id="JAUKUA010000006">
    <property type="protein sequence ID" value="KAK0707256.1"/>
    <property type="molecule type" value="Genomic_DNA"/>
</dbReference>
<accession>A0AA40DN29</accession>
<protein>
    <recommendedName>
        <fullName evidence="1">Heterokaryon incompatibility domain-containing protein</fullName>
    </recommendedName>
</protein>
<dbReference type="Pfam" id="PF06985">
    <property type="entry name" value="HET"/>
    <property type="match status" value="1"/>
</dbReference>
<keyword evidence="3" id="KW-1185">Reference proteome</keyword>
<feature type="non-terminal residue" evidence="2">
    <location>
        <position position="68"/>
    </location>
</feature>
<dbReference type="Proteomes" id="UP001172102">
    <property type="component" value="Unassembled WGS sequence"/>
</dbReference>
<proteinExistence type="predicted"/>
<dbReference type="PANTHER" id="PTHR33112:SF16">
    <property type="entry name" value="HETEROKARYON INCOMPATIBILITY DOMAIN-CONTAINING PROTEIN"/>
    <property type="match status" value="1"/>
</dbReference>
<evidence type="ECO:0000259" key="1">
    <source>
        <dbReference type="Pfam" id="PF06985"/>
    </source>
</evidence>
<evidence type="ECO:0000313" key="2">
    <source>
        <dbReference type="EMBL" id="KAK0707256.1"/>
    </source>
</evidence>
<gene>
    <name evidence="2" type="ORF">B0H67DRAFT_442376</name>
</gene>
<dbReference type="InterPro" id="IPR010730">
    <property type="entry name" value="HET"/>
</dbReference>
<sequence>QYIALSHCWGSNRSFQPPRTTKKTMTEPNVDFNSLTKAFQDTMTLARRLSIPYVWIDSLCIIQDDKDN</sequence>
<dbReference type="PANTHER" id="PTHR33112">
    <property type="entry name" value="DOMAIN PROTEIN, PUTATIVE-RELATED"/>
    <property type="match status" value="1"/>
</dbReference>
<organism evidence="2 3">
    <name type="scientific">Lasiosphaeris hirsuta</name>
    <dbReference type="NCBI Taxonomy" id="260670"/>
    <lineage>
        <taxon>Eukaryota</taxon>
        <taxon>Fungi</taxon>
        <taxon>Dikarya</taxon>
        <taxon>Ascomycota</taxon>
        <taxon>Pezizomycotina</taxon>
        <taxon>Sordariomycetes</taxon>
        <taxon>Sordariomycetidae</taxon>
        <taxon>Sordariales</taxon>
        <taxon>Lasiosphaeriaceae</taxon>
        <taxon>Lasiosphaeris</taxon>
    </lineage>
</organism>
<feature type="domain" description="Heterokaryon incompatibility" evidence="1">
    <location>
        <begin position="2"/>
        <end position="66"/>
    </location>
</feature>
<feature type="non-terminal residue" evidence="2">
    <location>
        <position position="1"/>
    </location>
</feature>